<dbReference type="InterPro" id="IPR000330">
    <property type="entry name" value="SNF2_N"/>
</dbReference>
<dbReference type="PROSITE" id="PS51192">
    <property type="entry name" value="HELICASE_ATP_BIND_1"/>
    <property type="match status" value="1"/>
</dbReference>
<evidence type="ECO:0000256" key="1">
    <source>
        <dbReference type="ARBA" id="ARBA00022801"/>
    </source>
</evidence>
<dbReference type="PROSITE" id="PS51194">
    <property type="entry name" value="HELICASE_CTER"/>
    <property type="match status" value="1"/>
</dbReference>
<dbReference type="GO" id="GO:0016787">
    <property type="term" value="F:hydrolase activity"/>
    <property type="evidence" value="ECO:0007669"/>
    <property type="project" value="UniProtKB-KW"/>
</dbReference>
<keyword evidence="4" id="KW-0547">Nucleotide-binding</keyword>
<evidence type="ECO:0000259" key="2">
    <source>
        <dbReference type="PROSITE" id="PS51192"/>
    </source>
</evidence>
<accession>A0A369XNA3</accession>
<dbReference type="SUPFAM" id="SSF52540">
    <property type="entry name" value="P-loop containing nucleoside triphosphate hydrolases"/>
    <property type="match status" value="2"/>
</dbReference>
<dbReference type="Pfam" id="PF00271">
    <property type="entry name" value="Helicase_C"/>
    <property type="match status" value="1"/>
</dbReference>
<dbReference type="Gene3D" id="3.40.50.10810">
    <property type="entry name" value="Tandem AAA-ATPase domain"/>
    <property type="match status" value="1"/>
</dbReference>
<evidence type="ECO:0000313" key="4">
    <source>
        <dbReference type="EMBL" id="RDE50272.1"/>
    </source>
</evidence>
<dbReference type="SMART" id="SM00490">
    <property type="entry name" value="HELICc"/>
    <property type="match status" value="1"/>
</dbReference>
<dbReference type="CDD" id="cd18012">
    <property type="entry name" value="DEXQc_arch_SWI2_SNF2"/>
    <property type="match status" value="1"/>
</dbReference>
<dbReference type="EMBL" id="QPGA01000023">
    <property type="protein sequence ID" value="RDE50272.1"/>
    <property type="molecule type" value="Genomic_DNA"/>
</dbReference>
<feature type="domain" description="Helicase C-terminal" evidence="3">
    <location>
        <begin position="806"/>
        <end position="968"/>
    </location>
</feature>
<dbReference type="CDD" id="cd18793">
    <property type="entry name" value="SF2_C_SNF"/>
    <property type="match status" value="1"/>
</dbReference>
<keyword evidence="4" id="KW-0347">Helicase</keyword>
<dbReference type="GO" id="GO:0004386">
    <property type="term" value="F:helicase activity"/>
    <property type="evidence" value="ECO:0007669"/>
    <property type="project" value="UniProtKB-KW"/>
</dbReference>
<keyword evidence="1" id="KW-0378">Hydrolase</keyword>
<dbReference type="GO" id="GO:0005524">
    <property type="term" value="F:ATP binding"/>
    <property type="evidence" value="ECO:0007669"/>
    <property type="project" value="InterPro"/>
</dbReference>
<comment type="caution">
    <text evidence="4">The sequence shown here is derived from an EMBL/GenBank/DDBJ whole genome shotgun (WGS) entry which is preliminary data.</text>
</comment>
<evidence type="ECO:0000259" key="3">
    <source>
        <dbReference type="PROSITE" id="PS51194"/>
    </source>
</evidence>
<sequence length="975" mass="105925">MLDGSQAVLEGRDPPENFFIAGSGQQWQEILLALQSLGGSQPATGNGEATRVLWELEIGGQGDLLAIKPFEQKRGQRSWGRPRPMSLARIAGNQQLASADAKVARAVRLEHGYRNRYHIDLAAAIVALPGHPCIILPGAPEQFVDLSEAAPELEVVREQGRFVMRVEPPLRAPLAATSYYAQDADERREAEALRLITLVVDAPQRLRLVRFSSAQQQAAQLVSGRFSVPAEAPNAQDELTKTLHALALHFHVHADSTQAARQVSSDSRLRAELSPLGDNLSLRLVVAPLGPDGPRLPAAAGRVRLMAVLGSETVGTERDLNEERQHLESVLDALPFLDGGERDGGGSEWLIEDPEEALATVEALPSLSAIAAVDWPKGKSVRVLTLDSRQLGVKISRERDWFRLAGQATLDEGLVLQLETLLSAARAKSRFVPMGNGVYAALTRSLKQKLSDLAAVLESDKNGGKVPTIAAAWLDEILDGTELDAGKDFRQAIDRLRQAQALTPKLPSLLQASLRPYQEDGYQWAIRLATAGVGGCLADDMGLGKTLQALGVLLERAAGGPALVIAPTSVCGNWLAETRRFAPSIKVRIYSEASDSEREELVTTAGPQDLLIVSYTLLQLAQERFAGRTWHTLIADEAQAIKNAAAKRSQAVFALDADFRLALTGTPVENRLSDLWSIMRFANPGLLGSSRRFDERFAGPIERNRDREAQHVLKRLVGPFVLRRTKSEVLQELPARTELILTVTPEAAEAAHYEALRREAANEIDASLDSAPQAQARFNILAQLTRLRRAACDPRLCSPELGIVGAKVQAFAELAAELVANGHKALVFSQFVDFLTMLREQMDAAGIAYQYLDGSTPAAERTRRVAAFQAGDGDLFLISLKAGGFGLNLTAADYVVITDPWWNPATEDQAMGRAHRIGQLRPVTVYRLVTKGSVEERIVELHHEKRALAESILEEGEASALPSTEDLVALIRGAG</sequence>
<dbReference type="InterPro" id="IPR049730">
    <property type="entry name" value="SNF2/RAD54-like_C"/>
</dbReference>
<name>A0A369XNA3_9PROT</name>
<gene>
    <name evidence="4" type="ORF">DVS81_12260</name>
</gene>
<reference evidence="4 5" key="1">
    <citation type="submission" date="2018-05" db="EMBL/GenBank/DDBJ databases">
        <title>Integrated omic analyses show evidence that a Ca. Accumulibacter phosphatis strain performs denitrification under micro-aerobic conditions.</title>
        <authorList>
            <person name="Camejo P.Y."/>
            <person name="Katherine M.D."/>
            <person name="Daniel N.R."/>
        </authorList>
    </citation>
    <scope>NUCLEOTIDE SEQUENCE [LARGE SCALE GENOMIC DNA]</scope>
    <source>
        <strain evidence="4">UW-LDO-IC</strain>
    </source>
</reference>
<dbReference type="InterPro" id="IPR001650">
    <property type="entry name" value="Helicase_C-like"/>
</dbReference>
<proteinExistence type="predicted"/>
<organism evidence="4 5">
    <name type="scientific">Candidatus Accumulibacter meliphilus</name>
    <dbReference type="NCBI Taxonomy" id="2211374"/>
    <lineage>
        <taxon>Bacteria</taxon>
        <taxon>Pseudomonadati</taxon>
        <taxon>Pseudomonadota</taxon>
        <taxon>Betaproteobacteria</taxon>
        <taxon>Candidatus Accumulibacter</taxon>
    </lineage>
</organism>
<protein>
    <submittedName>
        <fullName evidence="4">ATP-dependent helicase</fullName>
    </submittedName>
</protein>
<evidence type="ECO:0000313" key="5">
    <source>
        <dbReference type="Proteomes" id="UP000253831"/>
    </source>
</evidence>
<dbReference type="Gene3D" id="3.40.50.300">
    <property type="entry name" value="P-loop containing nucleotide triphosphate hydrolases"/>
    <property type="match status" value="1"/>
</dbReference>
<keyword evidence="4" id="KW-0067">ATP-binding</keyword>
<dbReference type="InterPro" id="IPR014001">
    <property type="entry name" value="Helicase_ATP-bd"/>
</dbReference>
<dbReference type="InterPro" id="IPR038718">
    <property type="entry name" value="SNF2-like_sf"/>
</dbReference>
<dbReference type="PANTHER" id="PTHR10799">
    <property type="entry name" value="SNF2/RAD54 HELICASE FAMILY"/>
    <property type="match status" value="1"/>
</dbReference>
<dbReference type="SMART" id="SM00487">
    <property type="entry name" value="DEXDc"/>
    <property type="match status" value="1"/>
</dbReference>
<dbReference type="InterPro" id="IPR027417">
    <property type="entry name" value="P-loop_NTPase"/>
</dbReference>
<dbReference type="Pfam" id="PF00176">
    <property type="entry name" value="SNF2-rel_dom"/>
    <property type="match status" value="1"/>
</dbReference>
<feature type="domain" description="Helicase ATP-binding" evidence="2">
    <location>
        <begin position="526"/>
        <end position="685"/>
    </location>
</feature>
<dbReference type="Proteomes" id="UP000253831">
    <property type="component" value="Unassembled WGS sequence"/>
</dbReference>
<dbReference type="AlphaFoldDB" id="A0A369XNA3"/>